<dbReference type="SUPFAM" id="SSF56219">
    <property type="entry name" value="DNase I-like"/>
    <property type="match status" value="1"/>
</dbReference>
<keyword evidence="2" id="KW-1133">Transmembrane helix</keyword>
<dbReference type="AlphaFoldDB" id="A0A0W0YI68"/>
<sequence length="1264" mass="143598">MTKLYVYSLDYDGCMAEKTLKEMIEANAELIEEITDRINAGNEVTICVGSNRQGIHKDHYNSRKSGCVSVFTAYPALVEKIKTKIEDNANKNNIKFDGFLTIDAQQGEVPGTNFNKYQKISYITDKRIPTLDDIKDIKNLPENKTDESKISTLYAQMHHFAFLHPNEEIEFVFKDDQKIILELLHQFYSQNQNLIPRNITLKLEQKISNEVKNAIEIKINEDKFSELDAWNATIGGKADSLPAIKGTGHLDSDYSKTSTAMLIIANQIASKREEVHPSKTGFSTPRQIFNNPKKALEEVNRVASNAKYGYFSGNELNNTFLAAFKEYQLEKEIAKQMNVFVDVRQEAEQNTLTSDHEFQAFNGPIRHASYNVAITGPFCMQNSDPYDHHSDFNSRLTEVLGIKDAGKWHQQRIKREQAKIIAAANNGISLFNLQETSAVFVQETLDKLNRVNSGHYKALSFSFNNSPDRLQHNLAIIYNSQELTPIGAPFYREENTRIIGQAFKKIDPATGKVQYLVMQNIHGYHFDKAQDGENTLKKLLELPEPIKSNIEDIIKKENNHTLPDYDVCLTGDTNCCHPPTDDEFKYIGVNTATVPPQNATYFDDVYRVDYTDGAFFTTYKNGKRIDTAPQIVNPEIIGAQGTPIENIKVPAHLALKNNHFQEFPFASQYNLDKFQQRFNRLNIQGCGIIYEKNDYNVCRVKITSKEDISLQLEEVFNYVEKIKTSNGFKYNVYPNEEITQLKIEKREHLKYSMRSELINLVDEGDKEQLRVTIKEWLESYPDLLKETLEVNTADIEQDVFLKASTAKNFNIGTAWGNNPDTLFPTAPSISAILNYAAYKVGITNFGDLNKYTSQQKLDYIYKNINDKKLADKDKQLFANIYVDYPEETRNNHLNGAIHFLQSLKTSLTPPLRIEELALDKHSERRKRGEKKFANESKDYNQAKENIIRELNSFKESYQSHLTGVKNHTTRNAKINIAVGAIAVLTGGAAIAAILLTAPFSLPAIVGISLLGLAITTAVLATSTRARSFLKEASSMQKLINFLDNSVTHKKELLGHSEKEALKTNNAIKDKMEHIAKLENGTRLFEELVRIRDAEEKISTHMPKKEQVKVRMDALDKQSHDNVIAIQNLLISVGEGKGDYIEQELKNAKNRLDKLPKFVQSHLQNYLYESDPQKNKQLEAGINKLLGSKKQIETNPSQQEEQKPISNKRRGSVFSLGMFSQNNATVLSSSQVPSQNIQKIKEERNVMQNNDEENLKTPLIYPVLS</sequence>
<name>A0A0W0YI68_9GAMM</name>
<dbReference type="EMBL" id="LNYU01000081">
    <property type="protein sequence ID" value="KTD56562.1"/>
    <property type="molecule type" value="Genomic_DNA"/>
</dbReference>
<keyword evidence="4" id="KW-1185">Reference proteome</keyword>
<gene>
    <name evidence="3" type="ORF">Lsan_2722</name>
</gene>
<dbReference type="Proteomes" id="UP000054703">
    <property type="component" value="Unassembled WGS sequence"/>
</dbReference>
<accession>A0A0W0YI68</accession>
<dbReference type="PATRIC" id="fig|45074.5.peg.2930"/>
<feature type="transmembrane region" description="Helical" evidence="2">
    <location>
        <begin position="974"/>
        <end position="995"/>
    </location>
</feature>
<protein>
    <submittedName>
        <fullName evidence="3">Dot/Icm T4SS effector</fullName>
    </submittedName>
</protein>
<evidence type="ECO:0000313" key="4">
    <source>
        <dbReference type="Proteomes" id="UP000054703"/>
    </source>
</evidence>
<dbReference type="InterPro" id="IPR036691">
    <property type="entry name" value="Endo/exonu/phosph_ase_sf"/>
</dbReference>
<keyword evidence="2" id="KW-0812">Transmembrane</keyword>
<evidence type="ECO:0000256" key="1">
    <source>
        <dbReference type="SAM" id="MobiDB-lite"/>
    </source>
</evidence>
<proteinExistence type="predicted"/>
<comment type="caution">
    <text evidence="3">The sequence shown here is derived from an EMBL/GenBank/DDBJ whole genome shotgun (WGS) entry which is preliminary data.</text>
</comment>
<feature type="transmembrane region" description="Helical" evidence="2">
    <location>
        <begin position="1001"/>
        <end position="1020"/>
    </location>
</feature>
<reference evidence="3 4" key="1">
    <citation type="submission" date="2015-11" db="EMBL/GenBank/DDBJ databases">
        <title>Genomic analysis of 38 Legionella species identifies large and diverse effector repertoires.</title>
        <authorList>
            <person name="Burstein D."/>
            <person name="Amaro F."/>
            <person name="Zusman T."/>
            <person name="Lifshitz Z."/>
            <person name="Cohen O."/>
            <person name="Gilbert J.A."/>
            <person name="Pupko T."/>
            <person name="Shuman H.A."/>
            <person name="Segal G."/>
        </authorList>
    </citation>
    <scope>NUCLEOTIDE SEQUENCE [LARGE SCALE GENOMIC DNA]</scope>
    <source>
        <strain evidence="3 4">SC-63-C7</strain>
    </source>
</reference>
<organism evidence="3 4">
    <name type="scientific">Legionella santicrucis</name>
    <dbReference type="NCBI Taxonomy" id="45074"/>
    <lineage>
        <taxon>Bacteria</taxon>
        <taxon>Pseudomonadati</taxon>
        <taxon>Pseudomonadota</taxon>
        <taxon>Gammaproteobacteria</taxon>
        <taxon>Legionellales</taxon>
        <taxon>Legionellaceae</taxon>
        <taxon>Legionella</taxon>
    </lineage>
</organism>
<feature type="region of interest" description="Disordered" evidence="1">
    <location>
        <begin position="1187"/>
        <end position="1208"/>
    </location>
</feature>
<evidence type="ECO:0000256" key="2">
    <source>
        <dbReference type="SAM" id="Phobius"/>
    </source>
</evidence>
<dbReference type="RefSeq" id="WP_058514771.1">
    <property type="nucleotide sequence ID" value="NZ_CAAAIH010000019.1"/>
</dbReference>
<keyword evidence="2" id="KW-0472">Membrane</keyword>
<evidence type="ECO:0000313" key="3">
    <source>
        <dbReference type="EMBL" id="KTD56562.1"/>
    </source>
</evidence>